<dbReference type="GeneID" id="134290136"/>
<feature type="region of interest" description="Disordered" evidence="1">
    <location>
        <begin position="45"/>
        <end position="64"/>
    </location>
</feature>
<accession>A0ABM1ZHM1</accession>
<evidence type="ECO:0000259" key="2">
    <source>
        <dbReference type="Pfam" id="PF07727"/>
    </source>
</evidence>
<sequence length="308" mass="34477">MSLGAGDHRAERVLQAPQPFKPSSHRAAERPRKLAHVEVCGGNVSGPGGAVGSSQADPDADGTLPAVNERKCRRARAKIILLLDPIVLPSCWMHVKDAKTAREVWAKLEAAFEDTGLTRRVTLLRKLITEGDVTITALPPRQSSYPPESKVLRRSGRERAILSKYKDYVFPSKGHPFPPPTGQSDQAGRSGLQRGLQASKHSARKSGDRQTRTEALRIGDASRWQSAMDEEFRALIDNDRWELVQLPADKKAVGCKWLFKTKQDENGNVVRHKARIVAQGFSQRYGTDYDEVFAPSHWWQSRRRFEHC</sequence>
<dbReference type="EnsemblMetazoa" id="AALFPA23_018597.R27277">
    <property type="protein sequence ID" value="AALFPA23_018597.P27277"/>
    <property type="gene ID" value="AALFPA23_018597"/>
</dbReference>
<organism evidence="3 4">
    <name type="scientific">Aedes albopictus</name>
    <name type="common">Asian tiger mosquito</name>
    <name type="synonym">Stegomyia albopicta</name>
    <dbReference type="NCBI Taxonomy" id="7160"/>
    <lineage>
        <taxon>Eukaryota</taxon>
        <taxon>Metazoa</taxon>
        <taxon>Ecdysozoa</taxon>
        <taxon>Arthropoda</taxon>
        <taxon>Hexapoda</taxon>
        <taxon>Insecta</taxon>
        <taxon>Pterygota</taxon>
        <taxon>Neoptera</taxon>
        <taxon>Endopterygota</taxon>
        <taxon>Diptera</taxon>
        <taxon>Nematocera</taxon>
        <taxon>Culicoidea</taxon>
        <taxon>Culicidae</taxon>
        <taxon>Culicinae</taxon>
        <taxon>Aedini</taxon>
        <taxon>Aedes</taxon>
        <taxon>Stegomyia</taxon>
    </lineage>
</organism>
<evidence type="ECO:0000313" key="4">
    <source>
        <dbReference type="Proteomes" id="UP000069940"/>
    </source>
</evidence>
<dbReference type="Proteomes" id="UP000069940">
    <property type="component" value="Unassembled WGS sequence"/>
</dbReference>
<feature type="region of interest" description="Disordered" evidence="1">
    <location>
        <begin position="169"/>
        <end position="216"/>
    </location>
</feature>
<keyword evidence="4" id="KW-1185">Reference proteome</keyword>
<reference evidence="4" key="1">
    <citation type="journal article" date="2015" name="Proc. Natl. Acad. Sci. U.S.A.">
        <title>Genome sequence of the Asian Tiger mosquito, Aedes albopictus, reveals insights into its biology, genetics, and evolution.</title>
        <authorList>
            <person name="Chen X.G."/>
            <person name="Jiang X."/>
            <person name="Gu J."/>
            <person name="Xu M."/>
            <person name="Wu Y."/>
            <person name="Deng Y."/>
            <person name="Zhang C."/>
            <person name="Bonizzoni M."/>
            <person name="Dermauw W."/>
            <person name="Vontas J."/>
            <person name="Armbruster P."/>
            <person name="Huang X."/>
            <person name="Yang Y."/>
            <person name="Zhang H."/>
            <person name="He W."/>
            <person name="Peng H."/>
            <person name="Liu Y."/>
            <person name="Wu K."/>
            <person name="Chen J."/>
            <person name="Lirakis M."/>
            <person name="Topalis P."/>
            <person name="Van Leeuwen T."/>
            <person name="Hall A.B."/>
            <person name="Jiang X."/>
            <person name="Thorpe C."/>
            <person name="Mueller R.L."/>
            <person name="Sun C."/>
            <person name="Waterhouse R.M."/>
            <person name="Yan G."/>
            <person name="Tu Z.J."/>
            <person name="Fang X."/>
            <person name="James A.A."/>
        </authorList>
    </citation>
    <scope>NUCLEOTIDE SEQUENCE [LARGE SCALE GENOMIC DNA]</scope>
    <source>
        <strain evidence="4">Foshan</strain>
    </source>
</reference>
<dbReference type="Pfam" id="PF07727">
    <property type="entry name" value="RVT_2"/>
    <property type="match status" value="1"/>
</dbReference>
<feature type="compositionally biased region" description="Basic and acidic residues" evidence="1">
    <location>
        <begin position="205"/>
        <end position="216"/>
    </location>
</feature>
<name>A0ABM1ZHM1_AEDAL</name>
<proteinExistence type="predicted"/>
<dbReference type="RefSeq" id="XP_062713160.1">
    <property type="nucleotide sequence ID" value="XM_062857176.1"/>
</dbReference>
<feature type="compositionally biased region" description="Basic and acidic residues" evidence="1">
    <location>
        <begin position="1"/>
        <end position="12"/>
    </location>
</feature>
<dbReference type="InterPro" id="IPR013103">
    <property type="entry name" value="RVT_2"/>
</dbReference>
<feature type="domain" description="Reverse transcriptase Ty1/copia-type" evidence="2">
    <location>
        <begin position="238"/>
        <end position="296"/>
    </location>
</feature>
<feature type="region of interest" description="Disordered" evidence="1">
    <location>
        <begin position="1"/>
        <end position="33"/>
    </location>
</feature>
<dbReference type="Pfam" id="PF14223">
    <property type="entry name" value="Retrotran_gag_2"/>
    <property type="match status" value="1"/>
</dbReference>
<evidence type="ECO:0000256" key="1">
    <source>
        <dbReference type="SAM" id="MobiDB-lite"/>
    </source>
</evidence>
<evidence type="ECO:0000313" key="3">
    <source>
        <dbReference type="EnsemblMetazoa" id="AALFPA23_018597.P27277"/>
    </source>
</evidence>
<reference evidence="3" key="2">
    <citation type="submission" date="2025-05" db="UniProtKB">
        <authorList>
            <consortium name="EnsemblMetazoa"/>
        </authorList>
    </citation>
    <scope>IDENTIFICATION</scope>
    <source>
        <strain evidence="3">Foshan</strain>
    </source>
</reference>
<protein>
    <recommendedName>
        <fullName evidence="2">Reverse transcriptase Ty1/copia-type domain-containing protein</fullName>
    </recommendedName>
</protein>